<name>A0ABR7AFJ0_9FIRM</name>
<protein>
    <recommendedName>
        <fullName evidence="3">DUF2680 domain-containing protein</fullName>
    </recommendedName>
</protein>
<reference evidence="1 2" key="1">
    <citation type="submission" date="2020-08" db="EMBL/GenBank/DDBJ databases">
        <authorList>
            <person name="Liu C."/>
            <person name="Sun Q."/>
        </authorList>
    </citation>
    <scope>NUCLEOTIDE SEQUENCE [LARGE SCALE GENOMIC DNA]</scope>
    <source>
        <strain evidence="1 2">22A2-44</strain>
    </source>
</reference>
<dbReference type="EMBL" id="JACOIH010000016">
    <property type="protein sequence ID" value="MBC3939205.1"/>
    <property type="molecule type" value="Genomic_DNA"/>
</dbReference>
<evidence type="ECO:0008006" key="3">
    <source>
        <dbReference type="Google" id="ProtNLM"/>
    </source>
</evidence>
<gene>
    <name evidence="1" type="ORF">H8R05_09815</name>
</gene>
<accession>A0ABR7AFJ0</accession>
<dbReference type="RefSeq" id="WP_158595656.1">
    <property type="nucleotide sequence ID" value="NZ_JACOIH010000016.1"/>
</dbReference>
<dbReference type="Gene3D" id="1.10.260.100">
    <property type="match status" value="1"/>
</dbReference>
<dbReference type="Proteomes" id="UP000602181">
    <property type="component" value="Unassembled WGS sequence"/>
</dbReference>
<organism evidence="1 2">
    <name type="scientific">Anaerotruncus massiliensis</name>
    <name type="common">ex Togo et al. 2019</name>
    <dbReference type="NCBI Taxonomy" id="1673720"/>
    <lineage>
        <taxon>Bacteria</taxon>
        <taxon>Bacillati</taxon>
        <taxon>Bacillota</taxon>
        <taxon>Clostridia</taxon>
        <taxon>Eubacteriales</taxon>
        <taxon>Oscillospiraceae</taxon>
        <taxon>Anaerotruncus</taxon>
    </lineage>
</organism>
<sequence>MNERKQAVNRLANNFNISPDQMDSLLALAGKKMGKDPEKLREQMQSGQMDGILGGLSPAQRAQIQGFMNNPAAVQQFLGNPKVQQLLRGLMGRQ</sequence>
<evidence type="ECO:0000313" key="1">
    <source>
        <dbReference type="EMBL" id="MBC3939205.1"/>
    </source>
</evidence>
<evidence type="ECO:0000313" key="2">
    <source>
        <dbReference type="Proteomes" id="UP000602181"/>
    </source>
</evidence>
<comment type="caution">
    <text evidence="1">The sequence shown here is derived from an EMBL/GenBank/DDBJ whole genome shotgun (WGS) entry which is preliminary data.</text>
</comment>
<proteinExistence type="predicted"/>
<keyword evidence="2" id="KW-1185">Reference proteome</keyword>